<dbReference type="EMBL" id="AP026978">
    <property type="protein sequence ID" value="BDT99998.1"/>
    <property type="molecule type" value="Genomic_DNA"/>
</dbReference>
<evidence type="ECO:0000313" key="2">
    <source>
        <dbReference type="Proteomes" id="UP001317870"/>
    </source>
</evidence>
<gene>
    <name evidence="1" type="ORF">IFM12276_30270</name>
</gene>
<name>A0ABN6U4A1_9NOCA</name>
<keyword evidence="2" id="KW-1185">Reference proteome</keyword>
<accession>A0ABN6U4A1</accession>
<proteinExistence type="predicted"/>
<evidence type="ECO:0000313" key="1">
    <source>
        <dbReference type="EMBL" id="BDT99998.1"/>
    </source>
</evidence>
<sequence>MTRNDIRWNHPLASWECEDSDTAIISARADSSNVGASMLWHLAVDFGLGAPLHFVAPREAAIAFARESTEGGWARSAAVDQQVDESYPAMPCQRLYPVQSAADRTRSSHRL</sequence>
<reference evidence="1 2" key="1">
    <citation type="submission" date="2022-11" db="EMBL/GenBank/DDBJ databases">
        <title>Genome Sequencing of Nocardia sp. ON39_IFM12276 and assembly.</title>
        <authorList>
            <person name="Shimojima M."/>
            <person name="Toyokawa M."/>
            <person name="Uesaka K."/>
        </authorList>
    </citation>
    <scope>NUCLEOTIDE SEQUENCE [LARGE SCALE GENOMIC DNA]</scope>
    <source>
        <strain evidence="1 2">IFM 12276</strain>
    </source>
</reference>
<protein>
    <submittedName>
        <fullName evidence="1">Uncharacterized protein</fullName>
    </submittedName>
</protein>
<dbReference type="RefSeq" id="WP_281880230.1">
    <property type="nucleotide sequence ID" value="NZ_AP026978.1"/>
</dbReference>
<organism evidence="1 2">
    <name type="scientific">Nocardia sputorum</name>
    <dbReference type="NCBI Taxonomy" id="2984338"/>
    <lineage>
        <taxon>Bacteria</taxon>
        <taxon>Bacillati</taxon>
        <taxon>Actinomycetota</taxon>
        <taxon>Actinomycetes</taxon>
        <taxon>Mycobacteriales</taxon>
        <taxon>Nocardiaceae</taxon>
        <taxon>Nocardia</taxon>
    </lineage>
</organism>
<dbReference type="Proteomes" id="UP001317870">
    <property type="component" value="Chromosome"/>
</dbReference>